<sequence>MKIMLKTDKIKFSYGQQKVLKGIDLEIKTGSFIGIIGPNASGKSTLLKNMSKSLKSDSGAVYLDHKLLNDYNHLELAKKMAVVPQNTEVNFNFNVYDIIMMGRHPYQKRWSGVSQEDKEIAKEVMEVTDTLKLKRKLIKELSGGEKQRVIIARALAQRPDILLLDEPTSSLDINYQGEIYDLLNYLNQKFNLTIITVSHDLNLTAQYCEELLLLKDGRIFAAGTAAEVLTEQNIKAVYNAEVLIKRNPLSEKPFVTLIPEVNRIKKSRQKDFKIHIIAGGGTAKNWLYKLENLGYQLSIGVLNIGDADWQAAKELGIEIVEAPPFIDISEAEIKKNKKLIERADLIILSDLPFGHGNLANLKVLLDYPEKAKILFSNFDIKKRDYIKGKAEKIWNKLLEEAENIYLLEEKANLISKIKKLEN</sequence>
<dbReference type="NCBIfam" id="NF010068">
    <property type="entry name" value="PRK13548.1"/>
    <property type="match status" value="1"/>
</dbReference>
<evidence type="ECO:0000256" key="4">
    <source>
        <dbReference type="ARBA" id="ARBA00022967"/>
    </source>
</evidence>
<dbReference type="Gene3D" id="3.40.50.300">
    <property type="entry name" value="P-loop containing nucleotide triphosphate hydrolases"/>
    <property type="match status" value="1"/>
</dbReference>
<dbReference type="GO" id="GO:0016887">
    <property type="term" value="F:ATP hydrolysis activity"/>
    <property type="evidence" value="ECO:0007669"/>
    <property type="project" value="InterPro"/>
</dbReference>
<comment type="caution">
    <text evidence="6">The sequence shown here is derived from an EMBL/GenBank/DDBJ whole genome shotgun (WGS) entry which is preliminary data.</text>
</comment>
<evidence type="ECO:0000259" key="5">
    <source>
        <dbReference type="PROSITE" id="PS50893"/>
    </source>
</evidence>
<proteinExistence type="predicted"/>
<dbReference type="SUPFAM" id="SSF52540">
    <property type="entry name" value="P-loop containing nucleoside triphosphate hydrolases"/>
    <property type="match status" value="1"/>
</dbReference>
<accession>A0A4R6LGU6</accession>
<keyword evidence="4" id="KW-1278">Translocase</keyword>
<gene>
    <name evidence="6" type="ORF">DFR79_13320</name>
</gene>
<dbReference type="CDD" id="cd03214">
    <property type="entry name" value="ABC_Iron-Siderophores_B12_Hemin"/>
    <property type="match status" value="1"/>
</dbReference>
<dbReference type="InterPro" id="IPR003593">
    <property type="entry name" value="AAA+_ATPase"/>
</dbReference>
<organism evidence="6 7">
    <name type="scientific">Halanaerobium saccharolyticum</name>
    <dbReference type="NCBI Taxonomy" id="43595"/>
    <lineage>
        <taxon>Bacteria</taxon>
        <taxon>Bacillati</taxon>
        <taxon>Bacillota</taxon>
        <taxon>Clostridia</taxon>
        <taxon>Halanaerobiales</taxon>
        <taxon>Halanaerobiaceae</taxon>
        <taxon>Halanaerobium</taxon>
    </lineage>
</organism>
<dbReference type="InterPro" id="IPR003439">
    <property type="entry name" value="ABC_transporter-like_ATP-bd"/>
</dbReference>
<evidence type="ECO:0000313" key="7">
    <source>
        <dbReference type="Proteomes" id="UP000295064"/>
    </source>
</evidence>
<dbReference type="SMART" id="SM00382">
    <property type="entry name" value="AAA"/>
    <property type="match status" value="1"/>
</dbReference>
<dbReference type="Proteomes" id="UP000295064">
    <property type="component" value="Unassembled WGS sequence"/>
</dbReference>
<evidence type="ECO:0000313" key="6">
    <source>
        <dbReference type="EMBL" id="TDO77643.1"/>
    </source>
</evidence>
<keyword evidence="1" id="KW-0813">Transport</keyword>
<dbReference type="PROSITE" id="PS00211">
    <property type="entry name" value="ABC_TRANSPORTER_1"/>
    <property type="match status" value="1"/>
</dbReference>
<evidence type="ECO:0000256" key="3">
    <source>
        <dbReference type="ARBA" id="ARBA00022840"/>
    </source>
</evidence>
<feature type="domain" description="ABC transporter" evidence="5">
    <location>
        <begin position="5"/>
        <end position="241"/>
    </location>
</feature>
<dbReference type="PROSITE" id="PS50893">
    <property type="entry name" value="ABC_TRANSPORTER_2"/>
    <property type="match status" value="1"/>
</dbReference>
<dbReference type="PANTHER" id="PTHR42794">
    <property type="entry name" value="HEMIN IMPORT ATP-BINDING PROTEIN HMUV"/>
    <property type="match status" value="1"/>
</dbReference>
<protein>
    <submittedName>
        <fullName evidence="6">Iron complex transport system ATP-binding protein</fullName>
    </submittedName>
</protein>
<evidence type="ECO:0000256" key="1">
    <source>
        <dbReference type="ARBA" id="ARBA00022448"/>
    </source>
</evidence>
<dbReference type="PANTHER" id="PTHR42794:SF1">
    <property type="entry name" value="HEMIN IMPORT ATP-BINDING PROTEIN HMUV"/>
    <property type="match status" value="1"/>
</dbReference>
<keyword evidence="3 6" id="KW-0067">ATP-binding</keyword>
<dbReference type="AlphaFoldDB" id="A0A4R6LGU6"/>
<dbReference type="EMBL" id="SNWX01000033">
    <property type="protein sequence ID" value="TDO77643.1"/>
    <property type="molecule type" value="Genomic_DNA"/>
</dbReference>
<dbReference type="GO" id="GO:0005524">
    <property type="term" value="F:ATP binding"/>
    <property type="evidence" value="ECO:0007669"/>
    <property type="project" value="UniProtKB-KW"/>
</dbReference>
<dbReference type="FunFam" id="3.40.50.300:FF:000134">
    <property type="entry name" value="Iron-enterobactin ABC transporter ATP-binding protein"/>
    <property type="match status" value="1"/>
</dbReference>
<name>A0A4R6LGU6_9FIRM</name>
<reference evidence="6 7" key="1">
    <citation type="submission" date="2019-03" db="EMBL/GenBank/DDBJ databases">
        <title>Subsurface microbial communities from deep shales in Ohio and West Virginia, USA.</title>
        <authorList>
            <person name="Wrighton K."/>
        </authorList>
    </citation>
    <scope>NUCLEOTIDE SEQUENCE [LARGE SCALE GENOMIC DNA]</scope>
    <source>
        <strain evidence="6 7">MA284_T2</strain>
    </source>
</reference>
<evidence type="ECO:0000256" key="2">
    <source>
        <dbReference type="ARBA" id="ARBA00022741"/>
    </source>
</evidence>
<dbReference type="InterPro" id="IPR027417">
    <property type="entry name" value="P-loop_NTPase"/>
</dbReference>
<dbReference type="Pfam" id="PF00005">
    <property type="entry name" value="ABC_tran"/>
    <property type="match status" value="1"/>
</dbReference>
<keyword evidence="2" id="KW-0547">Nucleotide-binding</keyword>
<dbReference type="InterPro" id="IPR017871">
    <property type="entry name" value="ABC_transporter-like_CS"/>
</dbReference>